<evidence type="ECO:0008006" key="3">
    <source>
        <dbReference type="Google" id="ProtNLM"/>
    </source>
</evidence>
<accession>A0A1H8T7Q5</accession>
<sequence length="327" mass="34928">MGQRIAELGALLRCLGMSRGLPAAAAIAYRSMPELGAAYDRVAAPLVDECLAGSGEHAHVVASLRPAALKFGLAVLGYAALVDRRPPLEAVVLAGAVTRLYDDLIDGGSDPSADDRLADLLGNRRFTPATPVETLLGRLVRGIERRLHHPPDAALLDALVTLHEFQVLSRRQREPDVPTDVLEKIIRGKGAAANLVLCGVVKSPLAPAERELAMDLGEALQSLDDCMDVECDRANGVTTLASRGVVTLDGVARRLLELRADMVRCHGRRASAPYCGMLFFLLLKTWAARRLPALGRLARGPARRSAALAFLSRADDALPPAPPETAR</sequence>
<gene>
    <name evidence="1" type="ORF">SAMN05216267_104913</name>
</gene>
<dbReference type="CDD" id="cd00385">
    <property type="entry name" value="Isoprenoid_Biosyn_C1"/>
    <property type="match status" value="1"/>
</dbReference>
<dbReference type="OrthoDB" id="3687806at2"/>
<name>A0A1H8T7Q5_9ACTN</name>
<protein>
    <recommendedName>
        <fullName evidence="3">Polyprenyl synthetase</fullName>
    </recommendedName>
</protein>
<dbReference type="AlphaFoldDB" id="A0A1H8T7Q5"/>
<keyword evidence="2" id="KW-1185">Reference proteome</keyword>
<dbReference type="STRING" id="310780.SAMN05216267_104913"/>
<dbReference type="EMBL" id="FODD01000049">
    <property type="protein sequence ID" value="SEO86962.1"/>
    <property type="molecule type" value="Genomic_DNA"/>
</dbReference>
<organism evidence="1 2">
    <name type="scientific">Actinacidiphila rubida</name>
    <dbReference type="NCBI Taxonomy" id="310780"/>
    <lineage>
        <taxon>Bacteria</taxon>
        <taxon>Bacillati</taxon>
        <taxon>Actinomycetota</taxon>
        <taxon>Actinomycetes</taxon>
        <taxon>Kitasatosporales</taxon>
        <taxon>Streptomycetaceae</taxon>
        <taxon>Actinacidiphila</taxon>
    </lineage>
</organism>
<dbReference type="RefSeq" id="WP_069465855.1">
    <property type="nucleotide sequence ID" value="NZ_FODD01000049.1"/>
</dbReference>
<reference evidence="1 2" key="1">
    <citation type="submission" date="2016-10" db="EMBL/GenBank/DDBJ databases">
        <authorList>
            <person name="de Groot N.N."/>
        </authorList>
    </citation>
    <scope>NUCLEOTIDE SEQUENCE [LARGE SCALE GENOMIC DNA]</scope>
    <source>
        <strain evidence="1 2">CGMCC 4.2026</strain>
    </source>
</reference>
<dbReference type="Proteomes" id="UP000181951">
    <property type="component" value="Unassembled WGS sequence"/>
</dbReference>
<evidence type="ECO:0000313" key="1">
    <source>
        <dbReference type="EMBL" id="SEO86962.1"/>
    </source>
</evidence>
<proteinExistence type="predicted"/>
<evidence type="ECO:0000313" key="2">
    <source>
        <dbReference type="Proteomes" id="UP000181951"/>
    </source>
</evidence>